<organism evidence="16">
    <name type="scientific">Corethron hystrix</name>
    <dbReference type="NCBI Taxonomy" id="216773"/>
    <lineage>
        <taxon>Eukaryota</taxon>
        <taxon>Sar</taxon>
        <taxon>Stramenopiles</taxon>
        <taxon>Ochrophyta</taxon>
        <taxon>Bacillariophyta</taxon>
        <taxon>Coscinodiscophyceae</taxon>
        <taxon>Corethrophycidae</taxon>
        <taxon>Corethrales</taxon>
        <taxon>Corethraceae</taxon>
        <taxon>Corethron</taxon>
    </lineage>
</organism>
<keyword evidence="12" id="KW-0030">Aminoacyl-tRNA synthetase</keyword>
<keyword evidence="7" id="KW-0479">Metal-binding</keyword>
<evidence type="ECO:0000313" key="16">
    <source>
        <dbReference type="EMBL" id="CAD8889036.1"/>
    </source>
</evidence>
<evidence type="ECO:0000256" key="1">
    <source>
        <dbReference type="ARBA" id="ARBA00001947"/>
    </source>
</evidence>
<dbReference type="FunFam" id="3.40.50.620:FF:000027">
    <property type="entry name" value="Cysteine--tRNA ligase, cytoplasmic"/>
    <property type="match status" value="1"/>
</dbReference>
<sequence length="656" mass="73230">MSSTLSPMCCPVGIMPDWRPPSSSAADGSPSFDVGLQVMNSLTRSKVPFRTLDGSNNVKWYMCGPTVYDVSHLGHARTYLGFDIIRRIMSSYFGYDVTLVMNITDIDDKIILRANERDISFTDLSRENEAGFLEDMSLLGVDPPDVLTRVSEYVPEIVDYIGDIVKKGFAYASNGSVYFDVGAFRRAEDHVYCKLCPEAIGNAELLAEGEGALTQEFGSEKRAPNDFALWKRSKEGEPSWESPWGPGRPGWHIECSVMASQVFRQMGVKGGCMDIHSGGIDLKFPHHDNEMAQAEAQSGEKQWVNYFVHSGHLSIKERKMSKSLKNFITIRQALQNNTARQIRMLFLLHKYNAPMDYSDDTMAHATVLEKSFSNFFQNVKVALRSSTIQMSQKWTEHEQDLHNDIDTARYAVRKALLDDFDTATAMTALQDLVKAVNKYLETQGPAKAIVSLVVRKAAVYVTEMFRVFGLISAGTDIGFPLEEGEGAGAVSREDVLAPVLDAVLEFRAGARDAARTGDAKGVLTKCDAFRDAVLPELGVRLEDKTEGSVWKLADPEELRREAEQAKAEMERKREAKEKAKQEQARKDALNKLPPEEYMKQLTLDDGSGNKKYGTFGDDGLPLTVHSGEALNKNQVKKASKEFSAHKKRYEKYLKTL</sequence>
<name>A0A7S1FUV2_9STRA</name>
<dbReference type="EMBL" id="HBFR01022604">
    <property type="protein sequence ID" value="CAD8889036.1"/>
    <property type="molecule type" value="Transcribed_RNA"/>
</dbReference>
<evidence type="ECO:0000256" key="3">
    <source>
        <dbReference type="ARBA" id="ARBA00005594"/>
    </source>
</evidence>
<dbReference type="SUPFAM" id="SSF52374">
    <property type="entry name" value="Nucleotidylyl transferase"/>
    <property type="match status" value="1"/>
</dbReference>
<dbReference type="HAMAP" id="MF_00041">
    <property type="entry name" value="Cys_tRNA_synth"/>
    <property type="match status" value="1"/>
</dbReference>
<dbReference type="PRINTS" id="PR00983">
    <property type="entry name" value="TRNASYNTHCYS"/>
</dbReference>
<evidence type="ECO:0000256" key="10">
    <source>
        <dbReference type="ARBA" id="ARBA00022840"/>
    </source>
</evidence>
<evidence type="ECO:0000256" key="5">
    <source>
        <dbReference type="ARBA" id="ARBA00022490"/>
    </source>
</evidence>
<reference evidence="16" key="1">
    <citation type="submission" date="2021-01" db="EMBL/GenBank/DDBJ databases">
        <authorList>
            <person name="Corre E."/>
            <person name="Pelletier E."/>
            <person name="Niang G."/>
            <person name="Scheremetjew M."/>
            <person name="Finn R."/>
            <person name="Kale V."/>
            <person name="Holt S."/>
            <person name="Cochrane G."/>
            <person name="Meng A."/>
            <person name="Brown T."/>
            <person name="Cohen L."/>
        </authorList>
    </citation>
    <scope>NUCLEOTIDE SEQUENCE</scope>
    <source>
        <strain evidence="16">308</strain>
    </source>
</reference>
<dbReference type="Gene3D" id="3.40.50.620">
    <property type="entry name" value="HUPs"/>
    <property type="match status" value="1"/>
</dbReference>
<evidence type="ECO:0000256" key="8">
    <source>
        <dbReference type="ARBA" id="ARBA00022741"/>
    </source>
</evidence>
<evidence type="ECO:0000256" key="12">
    <source>
        <dbReference type="ARBA" id="ARBA00023146"/>
    </source>
</evidence>
<dbReference type="PANTHER" id="PTHR10890">
    <property type="entry name" value="CYSTEINYL-TRNA SYNTHETASE"/>
    <property type="match status" value="1"/>
</dbReference>
<evidence type="ECO:0000256" key="14">
    <source>
        <dbReference type="SAM" id="MobiDB-lite"/>
    </source>
</evidence>
<evidence type="ECO:0000256" key="6">
    <source>
        <dbReference type="ARBA" id="ARBA00022598"/>
    </source>
</evidence>
<protein>
    <recommendedName>
        <fullName evidence="4">cysteine--tRNA ligase</fullName>
        <ecNumber evidence="4">6.1.1.16</ecNumber>
    </recommendedName>
    <alternativeName>
        <fullName evidence="13">Cysteinyl-tRNA synthetase</fullName>
    </alternativeName>
</protein>
<dbReference type="InterPro" id="IPR014729">
    <property type="entry name" value="Rossmann-like_a/b/a_fold"/>
</dbReference>
<gene>
    <name evidence="16" type="ORF">CHYS00102_LOCUS16236</name>
</gene>
<keyword evidence="5" id="KW-0963">Cytoplasm</keyword>
<keyword evidence="10" id="KW-0067">ATP-binding</keyword>
<dbReference type="InterPro" id="IPR015803">
    <property type="entry name" value="Cys-tRNA-ligase"/>
</dbReference>
<dbReference type="SMART" id="SM00840">
    <property type="entry name" value="DALR_2"/>
    <property type="match status" value="1"/>
</dbReference>
<dbReference type="GO" id="GO:0046872">
    <property type="term" value="F:metal ion binding"/>
    <property type="evidence" value="ECO:0007669"/>
    <property type="project" value="UniProtKB-KW"/>
</dbReference>
<dbReference type="AlphaFoldDB" id="A0A7S1FUV2"/>
<dbReference type="InterPro" id="IPR032678">
    <property type="entry name" value="tRNA-synt_1_cat_dom"/>
</dbReference>
<evidence type="ECO:0000256" key="4">
    <source>
        <dbReference type="ARBA" id="ARBA00012832"/>
    </source>
</evidence>
<dbReference type="PANTHER" id="PTHR10890:SF3">
    <property type="entry name" value="CYSTEINE--TRNA LIGASE, CYTOPLASMIC"/>
    <property type="match status" value="1"/>
</dbReference>
<feature type="region of interest" description="Disordered" evidence="14">
    <location>
        <begin position="561"/>
        <end position="587"/>
    </location>
</feature>
<evidence type="ECO:0000256" key="2">
    <source>
        <dbReference type="ARBA" id="ARBA00004496"/>
    </source>
</evidence>
<evidence type="ECO:0000256" key="13">
    <source>
        <dbReference type="ARBA" id="ARBA00031499"/>
    </source>
</evidence>
<evidence type="ECO:0000259" key="15">
    <source>
        <dbReference type="SMART" id="SM00840"/>
    </source>
</evidence>
<dbReference type="InterPro" id="IPR009080">
    <property type="entry name" value="tRNAsynth_Ia_anticodon-bd"/>
</dbReference>
<proteinExistence type="inferred from homology"/>
<comment type="similarity">
    <text evidence="3">Belongs to the class-I aminoacyl-tRNA synthetase family.</text>
</comment>
<dbReference type="GO" id="GO:0005524">
    <property type="term" value="F:ATP binding"/>
    <property type="evidence" value="ECO:0007669"/>
    <property type="project" value="UniProtKB-KW"/>
</dbReference>
<dbReference type="NCBIfam" id="TIGR00435">
    <property type="entry name" value="cysS"/>
    <property type="match status" value="1"/>
</dbReference>
<keyword evidence="6" id="KW-0436">Ligase</keyword>
<dbReference type="Pfam" id="PF09190">
    <property type="entry name" value="DALR_2"/>
    <property type="match status" value="1"/>
</dbReference>
<keyword evidence="8" id="KW-0547">Nucleotide-binding</keyword>
<evidence type="ECO:0000256" key="7">
    <source>
        <dbReference type="ARBA" id="ARBA00022723"/>
    </source>
</evidence>
<dbReference type="GO" id="GO:0006423">
    <property type="term" value="P:cysteinyl-tRNA aminoacylation"/>
    <property type="evidence" value="ECO:0007669"/>
    <property type="project" value="InterPro"/>
</dbReference>
<dbReference type="InterPro" id="IPR024909">
    <property type="entry name" value="Cys-tRNA/MSH_ligase"/>
</dbReference>
<keyword evidence="11" id="KW-0648">Protein biosynthesis</keyword>
<dbReference type="CDD" id="cd00672">
    <property type="entry name" value="CysRS_core"/>
    <property type="match status" value="1"/>
</dbReference>
<dbReference type="GO" id="GO:0005737">
    <property type="term" value="C:cytoplasm"/>
    <property type="evidence" value="ECO:0007669"/>
    <property type="project" value="UniProtKB-SubCell"/>
</dbReference>
<feature type="domain" description="Cysteinyl-tRNA synthetase class Ia DALR" evidence="15">
    <location>
        <begin position="411"/>
        <end position="479"/>
    </location>
</feature>
<keyword evidence="9" id="KW-0862">Zinc</keyword>
<comment type="subcellular location">
    <subcellularLocation>
        <location evidence="2">Cytoplasm</location>
    </subcellularLocation>
</comment>
<accession>A0A7S1FUV2</accession>
<dbReference type="InterPro" id="IPR015273">
    <property type="entry name" value="Cys-tRNA-synt_Ia_DALR"/>
</dbReference>
<dbReference type="Gene3D" id="1.20.120.1910">
    <property type="entry name" value="Cysteine-tRNA ligase, C-terminal anti-codon recognition domain"/>
    <property type="match status" value="1"/>
</dbReference>
<evidence type="ECO:0000256" key="11">
    <source>
        <dbReference type="ARBA" id="ARBA00022917"/>
    </source>
</evidence>
<dbReference type="Pfam" id="PF01406">
    <property type="entry name" value="tRNA-synt_1e"/>
    <property type="match status" value="1"/>
</dbReference>
<dbReference type="SUPFAM" id="SSF47323">
    <property type="entry name" value="Anticodon-binding domain of a subclass of class I aminoacyl-tRNA synthetases"/>
    <property type="match status" value="1"/>
</dbReference>
<comment type="cofactor">
    <cofactor evidence="1">
        <name>Zn(2+)</name>
        <dbReference type="ChEBI" id="CHEBI:29105"/>
    </cofactor>
</comment>
<dbReference type="GO" id="GO:0004817">
    <property type="term" value="F:cysteine-tRNA ligase activity"/>
    <property type="evidence" value="ECO:0007669"/>
    <property type="project" value="UniProtKB-EC"/>
</dbReference>
<dbReference type="EC" id="6.1.1.16" evidence="4"/>
<evidence type="ECO:0000256" key="9">
    <source>
        <dbReference type="ARBA" id="ARBA00022833"/>
    </source>
</evidence>